<sequence length="122" mass="14324">MYKRTRGWATLSFGSSVDDALEIFFCLFQQLSDFDNHDNYKNPHLSSLIEIEDNWYGNMVILKTIRGDMVDLRPSPEEMRVISKMIKEFCLDYIAKWKINKSGADYASVDQEHLPTYLSIFR</sequence>
<dbReference type="Proteomes" id="UP000219338">
    <property type="component" value="Unassembled WGS sequence"/>
</dbReference>
<protein>
    <submittedName>
        <fullName evidence="1">Uncharacterized protein</fullName>
    </submittedName>
</protein>
<organism evidence="1 2">
    <name type="scientific">Armillaria ostoyae</name>
    <name type="common">Armillaria root rot fungus</name>
    <dbReference type="NCBI Taxonomy" id="47428"/>
    <lineage>
        <taxon>Eukaryota</taxon>
        <taxon>Fungi</taxon>
        <taxon>Dikarya</taxon>
        <taxon>Basidiomycota</taxon>
        <taxon>Agaricomycotina</taxon>
        <taxon>Agaricomycetes</taxon>
        <taxon>Agaricomycetidae</taxon>
        <taxon>Agaricales</taxon>
        <taxon>Marasmiineae</taxon>
        <taxon>Physalacriaceae</taxon>
        <taxon>Armillaria</taxon>
    </lineage>
</organism>
<dbReference type="AlphaFoldDB" id="A0A284R5Z4"/>
<evidence type="ECO:0000313" key="1">
    <source>
        <dbReference type="EMBL" id="SJL04141.1"/>
    </source>
</evidence>
<dbReference type="OrthoDB" id="10439853at2759"/>
<name>A0A284R5Z4_ARMOS</name>
<keyword evidence="2" id="KW-1185">Reference proteome</keyword>
<proteinExistence type="predicted"/>
<reference evidence="2" key="1">
    <citation type="journal article" date="2017" name="Nat. Ecol. Evol.">
        <title>Genome expansion and lineage-specific genetic innovations in the forest pathogenic fungi Armillaria.</title>
        <authorList>
            <person name="Sipos G."/>
            <person name="Prasanna A.N."/>
            <person name="Walter M.C."/>
            <person name="O'Connor E."/>
            <person name="Balint B."/>
            <person name="Krizsan K."/>
            <person name="Kiss B."/>
            <person name="Hess J."/>
            <person name="Varga T."/>
            <person name="Slot J."/>
            <person name="Riley R."/>
            <person name="Boka B."/>
            <person name="Rigling D."/>
            <person name="Barry K."/>
            <person name="Lee J."/>
            <person name="Mihaltcheva S."/>
            <person name="LaButti K."/>
            <person name="Lipzen A."/>
            <person name="Waldron R."/>
            <person name="Moloney N.M."/>
            <person name="Sperisen C."/>
            <person name="Kredics L."/>
            <person name="Vagvoelgyi C."/>
            <person name="Patrignani A."/>
            <person name="Fitzpatrick D."/>
            <person name="Nagy I."/>
            <person name="Doyle S."/>
            <person name="Anderson J.B."/>
            <person name="Grigoriev I.V."/>
            <person name="Gueldener U."/>
            <person name="Muensterkoetter M."/>
            <person name="Nagy L.G."/>
        </authorList>
    </citation>
    <scope>NUCLEOTIDE SEQUENCE [LARGE SCALE GENOMIC DNA]</scope>
    <source>
        <strain evidence="2">C18/9</strain>
    </source>
</reference>
<dbReference type="EMBL" id="FUEG01000004">
    <property type="protein sequence ID" value="SJL04141.1"/>
    <property type="molecule type" value="Genomic_DNA"/>
</dbReference>
<evidence type="ECO:0000313" key="2">
    <source>
        <dbReference type="Proteomes" id="UP000219338"/>
    </source>
</evidence>
<accession>A0A284R5Z4</accession>
<dbReference type="OMA" id="CLDYIAK"/>
<gene>
    <name evidence="1" type="ORF">ARMOST_07501</name>
</gene>